<dbReference type="GO" id="GO:0005524">
    <property type="term" value="F:ATP binding"/>
    <property type="evidence" value="ECO:0007669"/>
    <property type="project" value="UniProtKB-UniRule"/>
</dbReference>
<protein>
    <recommendedName>
        <fullName evidence="7 8">Glutamine-dependent NAD(+) synthetase</fullName>
        <ecNumber evidence="7 8">6.3.5.1</ecNumber>
    </recommendedName>
    <alternativeName>
        <fullName evidence="7 8">NAD(+) synthase [glutamine-hydrolyzing]</fullName>
    </alternativeName>
</protein>
<evidence type="ECO:0000313" key="14">
    <source>
        <dbReference type="Proteomes" id="UP000515563"/>
    </source>
</evidence>
<dbReference type="GO" id="GO:0004359">
    <property type="term" value="F:glutaminase activity"/>
    <property type="evidence" value="ECO:0007669"/>
    <property type="project" value="InterPro"/>
</dbReference>
<dbReference type="InterPro" id="IPR022310">
    <property type="entry name" value="NAD/GMP_synthase"/>
</dbReference>
<comment type="caution">
    <text evidence="7">Lacks conserved residue(s) required for the propagation of feature annotation.</text>
</comment>
<evidence type="ECO:0000256" key="8">
    <source>
        <dbReference type="PIRNR" id="PIRNR006630"/>
    </source>
</evidence>
<comment type="similarity">
    <text evidence="10">Belongs to the NAD synthetase family.</text>
</comment>
<feature type="binding site" evidence="7">
    <location>
        <position position="408"/>
    </location>
    <ligand>
        <name>deamido-NAD(+)</name>
        <dbReference type="ChEBI" id="CHEBI:58437"/>
        <note>ligand shared between two neighboring subunits</note>
    </ligand>
</feature>
<dbReference type="PANTHER" id="PTHR23090:SF9">
    <property type="entry name" value="GLUTAMINE-DEPENDENT NAD(+) SYNTHETASE"/>
    <property type="match status" value="1"/>
</dbReference>
<comment type="pathway">
    <text evidence="1 7 8">Cofactor biosynthesis; NAD(+) biosynthesis; NAD(+) from deamido-NAD(+) (L-Gln route): step 1/1.</text>
</comment>
<feature type="domain" description="CN hydrolase" evidence="12">
    <location>
        <begin position="4"/>
        <end position="262"/>
    </location>
</feature>
<feature type="binding site" evidence="7">
    <location>
        <begin position="331"/>
        <end position="338"/>
    </location>
    <ligand>
        <name>ATP</name>
        <dbReference type="ChEBI" id="CHEBI:30616"/>
    </ligand>
</feature>
<dbReference type="KEGG" id="kqi:F1D05_33215"/>
<evidence type="ECO:0000256" key="6">
    <source>
        <dbReference type="ARBA" id="ARBA00023027"/>
    </source>
</evidence>
<keyword evidence="3 7" id="KW-0436">Ligase</keyword>
<feature type="binding site" evidence="7">
    <location>
        <position position="198"/>
    </location>
    <ligand>
        <name>L-glutamine</name>
        <dbReference type="ChEBI" id="CHEBI:58359"/>
    </ligand>
</feature>
<keyword evidence="5 7" id="KW-0067">ATP-binding</keyword>
<evidence type="ECO:0000256" key="7">
    <source>
        <dbReference type="HAMAP-Rule" id="MF_02090"/>
    </source>
</evidence>
<evidence type="ECO:0000259" key="12">
    <source>
        <dbReference type="PROSITE" id="PS50263"/>
    </source>
</evidence>
<feature type="binding site" evidence="7">
    <location>
        <position position="553"/>
    </location>
    <ligand>
        <name>deamido-NAD(+)</name>
        <dbReference type="ChEBI" id="CHEBI:58437"/>
        <note>ligand shared between two neighboring subunits</note>
    </ligand>
</feature>
<dbReference type="NCBIfam" id="NF010588">
    <property type="entry name" value="PRK13981.1"/>
    <property type="match status" value="1"/>
</dbReference>
<accession>A0A7G6X6M4</accession>
<dbReference type="GO" id="GO:0005737">
    <property type="term" value="C:cytoplasm"/>
    <property type="evidence" value="ECO:0007669"/>
    <property type="project" value="InterPro"/>
</dbReference>
<proteinExistence type="inferred from homology"/>
<feature type="active site" description="Proton acceptor; for glutaminase activity" evidence="7">
    <location>
        <position position="44"/>
    </location>
</feature>
<name>A0A7G6X6M4_9ACTN</name>
<dbReference type="AlphaFoldDB" id="A0A7G6X6M4"/>
<dbReference type="SUPFAM" id="SSF56317">
    <property type="entry name" value="Carbon-nitrogen hydrolase"/>
    <property type="match status" value="1"/>
</dbReference>
<evidence type="ECO:0000256" key="11">
    <source>
        <dbReference type="SAM" id="MobiDB-lite"/>
    </source>
</evidence>
<evidence type="ECO:0000256" key="1">
    <source>
        <dbReference type="ARBA" id="ARBA00005188"/>
    </source>
</evidence>
<dbReference type="EMBL" id="CP043661">
    <property type="protein sequence ID" value="QNE21889.1"/>
    <property type="molecule type" value="Genomic_DNA"/>
</dbReference>
<dbReference type="GO" id="GO:0003952">
    <property type="term" value="F:NAD+ synthase (glutamine-hydrolyzing) activity"/>
    <property type="evidence" value="ECO:0007669"/>
    <property type="project" value="UniProtKB-UniRule"/>
</dbReference>
<evidence type="ECO:0000256" key="5">
    <source>
        <dbReference type="ARBA" id="ARBA00022840"/>
    </source>
</evidence>
<dbReference type="InterPro" id="IPR036526">
    <property type="entry name" value="C-N_Hydrolase_sf"/>
</dbReference>
<dbReference type="InterPro" id="IPR000132">
    <property type="entry name" value="Nitrilase/CN_hydratase_CS"/>
</dbReference>
<dbReference type="InterPro" id="IPR014729">
    <property type="entry name" value="Rossmann-like_a/b/a_fold"/>
</dbReference>
<dbReference type="Gene3D" id="3.40.50.620">
    <property type="entry name" value="HUPs"/>
    <property type="match status" value="1"/>
</dbReference>
<dbReference type="Gene3D" id="3.60.110.10">
    <property type="entry name" value="Carbon-nitrogen hydrolase"/>
    <property type="match status" value="1"/>
</dbReference>
<dbReference type="GO" id="GO:0000257">
    <property type="term" value="F:nitrilase activity"/>
    <property type="evidence" value="ECO:0007669"/>
    <property type="project" value="UniProtKB-ARBA"/>
</dbReference>
<dbReference type="Pfam" id="PF00795">
    <property type="entry name" value="CN_hydrolase"/>
    <property type="match status" value="1"/>
</dbReference>
<dbReference type="PROSITE" id="PS00920">
    <property type="entry name" value="NITRIL_CHT_1"/>
    <property type="match status" value="1"/>
</dbReference>
<dbReference type="EC" id="6.3.5.1" evidence="7 8"/>
<feature type="active site" description="Proton acceptor" evidence="9">
    <location>
        <position position="44"/>
    </location>
</feature>
<keyword evidence="6 7" id="KW-0520">NAD</keyword>
<gene>
    <name evidence="7" type="primary">nadE</name>
    <name evidence="13" type="ORF">F1D05_33215</name>
</gene>
<organism evidence="13 14">
    <name type="scientific">Kribbella qitaiheensis</name>
    <dbReference type="NCBI Taxonomy" id="1544730"/>
    <lineage>
        <taxon>Bacteria</taxon>
        <taxon>Bacillati</taxon>
        <taxon>Actinomycetota</taxon>
        <taxon>Actinomycetes</taxon>
        <taxon>Propionibacteriales</taxon>
        <taxon>Kribbellaceae</taxon>
        <taxon>Kribbella</taxon>
    </lineage>
</organism>
<dbReference type="FunFam" id="3.40.50.620:FF:000106">
    <property type="entry name" value="Glutamine-dependent NAD(+) synthetase"/>
    <property type="match status" value="1"/>
</dbReference>
<feature type="active site" description="Nucleophile; for glutaminase activity" evidence="7">
    <location>
        <position position="165"/>
    </location>
</feature>
<comment type="function">
    <text evidence="7">Catalyzes the ATP-dependent amidation of deamido-NAD to form NAD. Uses L-glutamine as a nitrogen source.</text>
</comment>
<feature type="binding site" evidence="7">
    <location>
        <position position="192"/>
    </location>
    <ligand>
        <name>L-glutamine</name>
        <dbReference type="ChEBI" id="CHEBI:58359"/>
    </ligand>
</feature>
<dbReference type="InterPro" id="IPR014445">
    <property type="entry name" value="Gln-dep_NAD_synthase"/>
</dbReference>
<keyword evidence="4 7" id="KW-0547">Nucleotide-binding</keyword>
<comment type="catalytic activity">
    <reaction evidence="7 8">
        <text>deamido-NAD(+) + L-glutamine + ATP + H2O = L-glutamate + AMP + diphosphate + NAD(+) + H(+)</text>
        <dbReference type="Rhea" id="RHEA:24384"/>
        <dbReference type="ChEBI" id="CHEBI:15377"/>
        <dbReference type="ChEBI" id="CHEBI:15378"/>
        <dbReference type="ChEBI" id="CHEBI:29985"/>
        <dbReference type="ChEBI" id="CHEBI:30616"/>
        <dbReference type="ChEBI" id="CHEBI:33019"/>
        <dbReference type="ChEBI" id="CHEBI:57540"/>
        <dbReference type="ChEBI" id="CHEBI:58359"/>
        <dbReference type="ChEBI" id="CHEBI:58437"/>
        <dbReference type="ChEBI" id="CHEBI:456215"/>
        <dbReference type="EC" id="6.3.5.1"/>
    </reaction>
</comment>
<reference evidence="14" key="1">
    <citation type="submission" date="2019-09" db="EMBL/GenBank/DDBJ databases">
        <title>Antimicrobial potential of Antarctic Bacteria.</title>
        <authorList>
            <person name="Benaud N."/>
            <person name="Edwards R.J."/>
            <person name="Ferrari B.C."/>
        </authorList>
    </citation>
    <scope>NUCLEOTIDE SEQUENCE [LARGE SCALE GENOMIC DNA]</scope>
    <source>
        <strain evidence="14">SPB151</strain>
    </source>
</reference>
<evidence type="ECO:0000256" key="10">
    <source>
        <dbReference type="RuleBase" id="RU003811"/>
    </source>
</evidence>
<dbReference type="Pfam" id="PF02540">
    <property type="entry name" value="NAD_synthase"/>
    <property type="match status" value="1"/>
</dbReference>
<feature type="region of interest" description="Disordered" evidence="11">
    <location>
        <begin position="474"/>
        <end position="504"/>
    </location>
</feature>
<evidence type="ECO:0000256" key="3">
    <source>
        <dbReference type="ARBA" id="ARBA00022598"/>
    </source>
</evidence>
<feature type="active site" description="For glutaminase activity" evidence="7">
    <location>
        <position position="129"/>
    </location>
</feature>
<feature type="binding site" evidence="7">
    <location>
        <position position="135"/>
    </location>
    <ligand>
        <name>L-glutamine</name>
        <dbReference type="ChEBI" id="CHEBI:58359"/>
    </ligand>
</feature>
<comment type="similarity">
    <text evidence="2 7 8">In the C-terminal section; belongs to the NAD synthetase family.</text>
</comment>
<evidence type="ECO:0000313" key="13">
    <source>
        <dbReference type="EMBL" id="QNE21889.1"/>
    </source>
</evidence>
<evidence type="ECO:0000256" key="4">
    <source>
        <dbReference type="ARBA" id="ARBA00022741"/>
    </source>
</evidence>
<keyword evidence="14" id="KW-1185">Reference proteome</keyword>
<dbReference type="UniPathway" id="UPA00253">
    <property type="reaction ID" value="UER00334"/>
</dbReference>
<dbReference type="NCBIfam" id="TIGR00552">
    <property type="entry name" value="nadE"/>
    <property type="match status" value="1"/>
</dbReference>
<dbReference type="CDD" id="cd07570">
    <property type="entry name" value="GAT_Gln-NAD-synth"/>
    <property type="match status" value="1"/>
</dbReference>
<dbReference type="GO" id="GO:0008795">
    <property type="term" value="F:NAD+ synthase activity"/>
    <property type="evidence" value="ECO:0007669"/>
    <property type="project" value="UniProtKB-UniRule"/>
</dbReference>
<dbReference type="GO" id="GO:0009435">
    <property type="term" value="P:NAD+ biosynthetic process"/>
    <property type="evidence" value="ECO:0007669"/>
    <property type="project" value="UniProtKB-UniRule"/>
</dbReference>
<dbReference type="InterPro" id="IPR003010">
    <property type="entry name" value="C-N_Hydrolase"/>
</dbReference>
<dbReference type="HAMAP" id="MF_02090">
    <property type="entry name" value="NadE_glutamine_dep"/>
    <property type="match status" value="1"/>
</dbReference>
<dbReference type="SUPFAM" id="SSF52402">
    <property type="entry name" value="Adenine nucleotide alpha hydrolases-like"/>
    <property type="match status" value="1"/>
</dbReference>
<evidence type="ECO:0000256" key="9">
    <source>
        <dbReference type="PROSITE-ProRule" id="PRU10139"/>
    </source>
</evidence>
<dbReference type="Proteomes" id="UP000515563">
    <property type="component" value="Chromosome"/>
</dbReference>
<dbReference type="InterPro" id="IPR003694">
    <property type="entry name" value="NAD_synthase"/>
</dbReference>
<dbReference type="PANTHER" id="PTHR23090">
    <property type="entry name" value="NH 3 /GLUTAMINE-DEPENDENT NAD + SYNTHETASE"/>
    <property type="match status" value="1"/>
</dbReference>
<dbReference type="RefSeq" id="WP_185444297.1">
    <property type="nucleotide sequence ID" value="NZ_CP043661.1"/>
</dbReference>
<dbReference type="PROSITE" id="PS50263">
    <property type="entry name" value="CN_HYDROLASE"/>
    <property type="match status" value="1"/>
</dbReference>
<dbReference type="CDD" id="cd00553">
    <property type="entry name" value="NAD_synthase"/>
    <property type="match status" value="1"/>
</dbReference>
<reference evidence="13 14" key="2">
    <citation type="journal article" date="2020" name="Microbiol. Resour. Announc.">
        <title>Antarctic desert soil bacteria exhibit high novel natural product potential, evaluated through long-read genome sequencing and comparative genomics.</title>
        <authorList>
            <person name="Benaud N."/>
            <person name="Edwards R.J."/>
            <person name="Amos T.G."/>
            <person name="D'Agostino P.M."/>
            <person name="Gutierrez-Chavez C."/>
            <person name="Montgomery K."/>
            <person name="Nicetic I."/>
            <person name="Ferrari B.C."/>
        </authorList>
    </citation>
    <scope>NUCLEOTIDE SEQUENCE [LARGE SCALE GENOMIC DNA]</scope>
    <source>
        <strain evidence="13 14">SPB151</strain>
    </source>
</reference>
<dbReference type="PIRSF" id="PIRSF006630">
    <property type="entry name" value="NADS_GAT"/>
    <property type="match status" value="1"/>
</dbReference>
<feature type="binding site" evidence="7">
    <location>
        <position position="437"/>
    </location>
    <ligand>
        <name>deamido-NAD(+)</name>
        <dbReference type="ChEBI" id="CHEBI:58437"/>
        <note>ligand shared between two neighboring subunits</note>
    </ligand>
</feature>
<sequence length="590" mass="63198">MPQLRVALAQLNVTVGDVDGNIEKVLTWTRNAVERGAHVVAFPELVLTGYPVEDLALRGSFVDASQAKTHTLAERLAAEGLGEVVVVVGYLDRATGTAMGVDRLGRPKGSPTNSAAVIHGGQVVTSAVKHHLPNYGVFDEFRHFVPGDTLQVIRIHGVDVALVICEDLWQDGGPVAATRAAGAGLLLVVNSSPYEANKDDVRGELVTRRAREAGCALAYVNLVGGQDELVFDGDSLIADAEGKVFARAPQFEQGSMVVDLDLPAPTGTPGGEHEGIRIMHTVLHEDPLPAYEPIAAAMAPRLSDEAEMYGAIVTGLRDYVRKNGFKSVLLGLSGGIDSSLVAAIACDAIGAEHVFGISNPSVYSSDHSRDDAAELAARTGLNYRVVPIQPMVQPFLETLGLTGLAEENLQARVRAVVWMGLSNADGHLVLACGNKSELSVGYSTIYGDAVGGYAPLKDVPKTVVWRLAKWRNADAKERGKQPPIPENSIAKPPSAELSPGQLDSDSLPPYDLLDDILDDYVEQDRGSAELVAAGFDPEVVSRVIQLVDKAEYKRRQYPPGPKITHKAFGRDRRLPITNAWREDARKATES</sequence>
<evidence type="ECO:0000256" key="2">
    <source>
        <dbReference type="ARBA" id="ARBA00007145"/>
    </source>
</evidence>